<dbReference type="PROSITE" id="PS51257">
    <property type="entry name" value="PROKAR_LIPOPROTEIN"/>
    <property type="match status" value="1"/>
</dbReference>
<dbReference type="InterPro" id="IPR046953">
    <property type="entry name" value="Spore_GerAC-like_C"/>
</dbReference>
<sequence length="373" mass="42549">MAKRNKIFKILIILLIPLTLTGCFNYRDINKVTFATSMIFDTDDLSQVIVYLDCIKPYRSTNESSDKGRRLIFKGVGKTTEDALEKIDNFSSAKLNYSQVKAYIFTEKAAKVGIKKYLDLINNYGEMQIKPSAFIYYGDVEELLKATSGDDEFLGMYLNDIMNKKPFNSLSLQANVNYYLSNRLMGDNTLLLPAVNLKKDVLDQKVQINGSGILKDNVLVERLDQEDTLLYELMMGSVYEGTFEIGNPNTDTDFISLDVLSSSEDSMLRFDNNKFTLVKNIEVDLEISDIQGEAIVDSEFINYIKVNEEEYINSYITQLFNKYKEKGIDIFNVYRMKEIYYGKESIDDPLSICDFEVNTKVNINGTGLSKNAL</sequence>
<dbReference type="Gene3D" id="3.30.300.210">
    <property type="entry name" value="Nutrient germinant receptor protein C, domain 3"/>
    <property type="match status" value="1"/>
</dbReference>
<keyword evidence="5" id="KW-0472">Membrane</keyword>
<gene>
    <name evidence="10" type="ORF">H8R92_01070</name>
</gene>
<keyword evidence="7" id="KW-0449">Lipoprotein</keyword>
<reference evidence="10" key="1">
    <citation type="submission" date="2020-08" db="EMBL/GenBank/DDBJ databases">
        <title>Genome public.</title>
        <authorList>
            <person name="Liu C."/>
            <person name="Sun Q."/>
        </authorList>
    </citation>
    <scope>NUCLEOTIDE SEQUENCE</scope>
    <source>
        <strain evidence="10">NSJ-42</strain>
    </source>
</reference>
<dbReference type="InterPro" id="IPR038501">
    <property type="entry name" value="Spore_GerAC_C_sf"/>
</dbReference>
<dbReference type="AlphaFoldDB" id="A0A8I0DMF2"/>
<evidence type="ECO:0000256" key="7">
    <source>
        <dbReference type="ARBA" id="ARBA00023288"/>
    </source>
</evidence>
<dbReference type="Proteomes" id="UP000662088">
    <property type="component" value="Unassembled WGS sequence"/>
</dbReference>
<evidence type="ECO:0000256" key="1">
    <source>
        <dbReference type="ARBA" id="ARBA00004635"/>
    </source>
</evidence>
<keyword evidence="4" id="KW-0732">Signal</keyword>
<evidence type="ECO:0000256" key="3">
    <source>
        <dbReference type="ARBA" id="ARBA00022544"/>
    </source>
</evidence>
<dbReference type="GO" id="GO:0016020">
    <property type="term" value="C:membrane"/>
    <property type="evidence" value="ECO:0007669"/>
    <property type="project" value="UniProtKB-SubCell"/>
</dbReference>
<evidence type="ECO:0000259" key="8">
    <source>
        <dbReference type="Pfam" id="PF05504"/>
    </source>
</evidence>
<dbReference type="Pfam" id="PF25198">
    <property type="entry name" value="Spore_GerAC_N"/>
    <property type="match status" value="1"/>
</dbReference>
<keyword evidence="11" id="KW-1185">Reference proteome</keyword>
<dbReference type="PANTHER" id="PTHR35789:SF1">
    <property type="entry name" value="SPORE GERMINATION PROTEIN B3"/>
    <property type="match status" value="1"/>
</dbReference>
<dbReference type="NCBIfam" id="TIGR02887">
    <property type="entry name" value="spore_ger_x_C"/>
    <property type="match status" value="1"/>
</dbReference>
<evidence type="ECO:0000256" key="2">
    <source>
        <dbReference type="ARBA" id="ARBA00007886"/>
    </source>
</evidence>
<dbReference type="InterPro" id="IPR057336">
    <property type="entry name" value="GerAC_N"/>
</dbReference>
<name>A0A8I0DMF2_9CLOT</name>
<dbReference type="Pfam" id="PF05504">
    <property type="entry name" value="Spore_GerAC"/>
    <property type="match status" value="1"/>
</dbReference>
<dbReference type="EMBL" id="JACOOQ010000001">
    <property type="protein sequence ID" value="MBC5639040.1"/>
    <property type="molecule type" value="Genomic_DNA"/>
</dbReference>
<dbReference type="GO" id="GO:0009847">
    <property type="term" value="P:spore germination"/>
    <property type="evidence" value="ECO:0007669"/>
    <property type="project" value="InterPro"/>
</dbReference>
<feature type="domain" description="Spore germination GerAC-like C-terminal" evidence="8">
    <location>
        <begin position="209"/>
        <end position="367"/>
    </location>
</feature>
<comment type="similarity">
    <text evidence="2">Belongs to the GerABKC lipoprotein family.</text>
</comment>
<comment type="caution">
    <text evidence="10">The sequence shown here is derived from an EMBL/GenBank/DDBJ whole genome shotgun (WGS) entry which is preliminary data.</text>
</comment>
<evidence type="ECO:0000256" key="4">
    <source>
        <dbReference type="ARBA" id="ARBA00022729"/>
    </source>
</evidence>
<dbReference type="RefSeq" id="WP_186834453.1">
    <property type="nucleotide sequence ID" value="NZ_JACOOQ010000001.1"/>
</dbReference>
<evidence type="ECO:0000256" key="6">
    <source>
        <dbReference type="ARBA" id="ARBA00023139"/>
    </source>
</evidence>
<keyword evidence="6" id="KW-0564">Palmitate</keyword>
<evidence type="ECO:0000256" key="5">
    <source>
        <dbReference type="ARBA" id="ARBA00023136"/>
    </source>
</evidence>
<accession>A0A8I0DMF2</accession>
<evidence type="ECO:0000313" key="11">
    <source>
        <dbReference type="Proteomes" id="UP000662088"/>
    </source>
</evidence>
<evidence type="ECO:0000313" key="10">
    <source>
        <dbReference type="EMBL" id="MBC5639040.1"/>
    </source>
</evidence>
<evidence type="ECO:0000259" key="9">
    <source>
        <dbReference type="Pfam" id="PF25198"/>
    </source>
</evidence>
<dbReference type="PANTHER" id="PTHR35789">
    <property type="entry name" value="SPORE GERMINATION PROTEIN B3"/>
    <property type="match status" value="1"/>
</dbReference>
<comment type="subcellular location">
    <subcellularLocation>
        <location evidence="1">Membrane</location>
        <topology evidence="1">Lipid-anchor</topology>
    </subcellularLocation>
</comment>
<protein>
    <submittedName>
        <fullName evidence="10">Ger(X)C family spore germination protein</fullName>
    </submittedName>
</protein>
<keyword evidence="3" id="KW-0309">Germination</keyword>
<dbReference type="InterPro" id="IPR008844">
    <property type="entry name" value="Spore_GerAC-like"/>
</dbReference>
<feature type="domain" description="Spore germination protein N-terminal" evidence="9">
    <location>
        <begin position="25"/>
        <end position="195"/>
    </location>
</feature>
<organism evidence="10 11">
    <name type="scientific">Clostridium lentum</name>
    <dbReference type="NCBI Taxonomy" id="2763037"/>
    <lineage>
        <taxon>Bacteria</taxon>
        <taxon>Bacillati</taxon>
        <taxon>Bacillota</taxon>
        <taxon>Clostridia</taxon>
        <taxon>Eubacteriales</taxon>
        <taxon>Clostridiaceae</taxon>
        <taxon>Clostridium</taxon>
    </lineage>
</organism>
<proteinExistence type="inferred from homology"/>